<evidence type="ECO:0000259" key="9">
    <source>
        <dbReference type="Pfam" id="PF04158"/>
    </source>
</evidence>
<feature type="repeat" description="WD" evidence="7">
    <location>
        <begin position="374"/>
        <end position="415"/>
    </location>
</feature>
<gene>
    <name evidence="10" type="ORF">BD324DRAFT_613098</name>
</gene>
<keyword evidence="5" id="KW-0539">Nucleus</keyword>
<evidence type="ECO:0000256" key="8">
    <source>
        <dbReference type="SAM" id="MobiDB-lite"/>
    </source>
</evidence>
<feature type="region of interest" description="Disordered" evidence="8">
    <location>
        <begin position="494"/>
        <end position="541"/>
    </location>
</feature>
<keyword evidence="4" id="KW-0677">Repeat</keyword>
<evidence type="ECO:0000256" key="5">
    <source>
        <dbReference type="ARBA" id="ARBA00023242"/>
    </source>
</evidence>
<keyword evidence="6" id="KW-0687">Ribonucleoprotein</keyword>
<dbReference type="Gene3D" id="2.130.10.10">
    <property type="entry name" value="YVTN repeat-like/Quinoprotein amine dehydrogenase"/>
    <property type="match status" value="2"/>
</dbReference>
<accession>A0A1Y1UST9</accession>
<dbReference type="GO" id="GO:0000462">
    <property type="term" value="P:maturation of SSU-rRNA from tricistronic rRNA transcript (SSU-rRNA, 5.8S rRNA, LSU-rRNA)"/>
    <property type="evidence" value="ECO:0007669"/>
    <property type="project" value="TreeGrafter"/>
</dbReference>
<dbReference type="STRING" id="4999.A0A1Y1UST9"/>
<evidence type="ECO:0000256" key="4">
    <source>
        <dbReference type="ARBA" id="ARBA00022737"/>
    </source>
</evidence>
<evidence type="ECO:0000313" key="11">
    <source>
        <dbReference type="Proteomes" id="UP000193218"/>
    </source>
</evidence>
<dbReference type="InterPro" id="IPR036322">
    <property type="entry name" value="WD40_repeat_dom_sf"/>
</dbReference>
<feature type="domain" description="Sof1-like protein" evidence="9">
    <location>
        <begin position="450"/>
        <end position="536"/>
    </location>
</feature>
<dbReference type="SUPFAM" id="SSF50978">
    <property type="entry name" value="WD40 repeat-like"/>
    <property type="match status" value="1"/>
</dbReference>
<comment type="subcellular location">
    <subcellularLocation>
        <location evidence="1">Nucleus</location>
        <location evidence="1">Nucleolus</location>
    </subcellularLocation>
</comment>
<dbReference type="InParanoid" id="A0A1Y1UST9"/>
<feature type="repeat" description="WD" evidence="7">
    <location>
        <begin position="417"/>
        <end position="458"/>
    </location>
</feature>
<reference evidence="10 11" key="1">
    <citation type="submission" date="2017-03" db="EMBL/GenBank/DDBJ databases">
        <title>Widespread Adenine N6-methylation of Active Genes in Fungi.</title>
        <authorList>
            <consortium name="DOE Joint Genome Institute"/>
            <person name="Mondo S.J."/>
            <person name="Dannebaum R.O."/>
            <person name="Kuo R.C."/>
            <person name="Louie K.B."/>
            <person name="Bewick A.J."/>
            <person name="Labutti K."/>
            <person name="Haridas S."/>
            <person name="Kuo A."/>
            <person name="Salamov A."/>
            <person name="Ahrendt S.R."/>
            <person name="Lau R."/>
            <person name="Bowen B.P."/>
            <person name="Lipzen A."/>
            <person name="Sullivan W."/>
            <person name="Andreopoulos W.B."/>
            <person name="Clum A."/>
            <person name="Lindquist E."/>
            <person name="Daum C."/>
            <person name="Northen T.R."/>
            <person name="Ramamoorthy G."/>
            <person name="Schmitz R.J."/>
            <person name="Gryganskyi A."/>
            <person name="Culley D."/>
            <person name="Magnuson J."/>
            <person name="James T.Y."/>
            <person name="O'Malley M.A."/>
            <person name="Stajich J.E."/>
            <person name="Spatafora J.W."/>
            <person name="Visel A."/>
            <person name="Grigoriev I.V."/>
        </authorList>
    </citation>
    <scope>NUCLEOTIDE SEQUENCE [LARGE SCALE GENOMIC DNA]</scope>
    <source>
        <strain evidence="10 11">NRRL Y-17943</strain>
    </source>
</reference>
<dbReference type="OrthoDB" id="10249065at2759"/>
<dbReference type="InterPro" id="IPR051733">
    <property type="entry name" value="WD_repeat_DCAF13/WDSOF1"/>
</dbReference>
<dbReference type="InterPro" id="IPR007287">
    <property type="entry name" value="Sof1"/>
</dbReference>
<evidence type="ECO:0000313" key="10">
    <source>
        <dbReference type="EMBL" id="ORX41080.1"/>
    </source>
</evidence>
<dbReference type="GeneID" id="33556277"/>
<dbReference type="EMBL" id="NBSH01000001">
    <property type="protein sequence ID" value="ORX41080.1"/>
    <property type="molecule type" value="Genomic_DNA"/>
</dbReference>
<keyword evidence="3 7" id="KW-0853">WD repeat</keyword>
<dbReference type="FunCoup" id="A0A1Y1UST9">
    <property type="interactions" value="869"/>
</dbReference>
<protein>
    <submittedName>
        <fullName evidence="10">WD40-repeat-containing domain protein</fullName>
    </submittedName>
</protein>
<comment type="similarity">
    <text evidence="2">Belongs to the WD repeat DCAF13/WDSOF1 family.</text>
</comment>
<dbReference type="PANTHER" id="PTHR22851">
    <property type="entry name" value="U3 SMALL NUCLEOLAR RNA U3 SNORNA ASSOCIATED PROTEIN"/>
    <property type="match status" value="1"/>
</dbReference>
<sequence length="541" mass="60099">MPISFEPVHQASLAQTAFATANPNGGKKFEKTSPLGALFLSIPIATSMKISMISRSLDDHLPSSSSAPHPLQRNLAPHLHPFAKPREYTRALNAVKIDRMFAKPFVGALGGHQDGVYCLGKDPRRVSVVAAGGGDGEVIVHSLTLRRPLLKIPNAHRGMVGGVCWTSDARDGKRGIISCGKLDGTVKIWKSDAFAPGRRDDGSDDEEEILDLAGAVGENDYDEEDDLAMDEKARDARGKNLEPVMSYTTKTGFNSIDHHYTDSAFATGSNTVQVWDETRTAPLSTLQFGSSLESVTAVRFNKSETSVLASVGGDRSMCLYDIRTGKAERRLVMQFRSNCLSWCPTLPTVLLLGSEDHNNYTYDIRNLESPTQIYKGHVGGVMGCDWSPTGEEFVSGSYDRTIRLWSRDAGKSRDVYHTKRMQRVFDVTFTPTADYVLSASDDGNVRIWKSEASRKIGPVSTKERQSMEYRKALVDRWSSVSDIRAVKDRRHVPQSVHNATKLKREMIESRNVKEDRRRKHSRAGREKPKAERKKAVIVEQK</sequence>
<evidence type="ECO:0000256" key="7">
    <source>
        <dbReference type="PROSITE-ProRule" id="PRU00221"/>
    </source>
</evidence>
<proteinExistence type="inferred from homology"/>
<keyword evidence="11" id="KW-1185">Reference proteome</keyword>
<dbReference type="PROSITE" id="PS50294">
    <property type="entry name" value="WD_REPEATS_REGION"/>
    <property type="match status" value="2"/>
</dbReference>
<name>A0A1Y1UST9_9TREE</name>
<comment type="caution">
    <text evidence="10">The sequence shown here is derived from an EMBL/GenBank/DDBJ whole genome shotgun (WGS) entry which is preliminary data.</text>
</comment>
<evidence type="ECO:0000256" key="3">
    <source>
        <dbReference type="ARBA" id="ARBA00022574"/>
    </source>
</evidence>
<feature type="compositionally biased region" description="Basic and acidic residues" evidence="8">
    <location>
        <begin position="523"/>
        <end position="541"/>
    </location>
</feature>
<dbReference type="InterPro" id="IPR015943">
    <property type="entry name" value="WD40/YVTN_repeat-like_dom_sf"/>
</dbReference>
<dbReference type="InterPro" id="IPR001680">
    <property type="entry name" value="WD40_rpt"/>
</dbReference>
<dbReference type="SMART" id="SM00320">
    <property type="entry name" value="WD40"/>
    <property type="match status" value="7"/>
</dbReference>
<dbReference type="Proteomes" id="UP000193218">
    <property type="component" value="Unassembled WGS sequence"/>
</dbReference>
<evidence type="ECO:0000256" key="2">
    <source>
        <dbReference type="ARBA" id="ARBA00005649"/>
    </source>
</evidence>
<dbReference type="Pfam" id="PF00400">
    <property type="entry name" value="WD40"/>
    <property type="match status" value="3"/>
</dbReference>
<feature type="compositionally biased region" description="Basic and acidic residues" evidence="8">
    <location>
        <begin position="502"/>
        <end position="515"/>
    </location>
</feature>
<dbReference type="PROSITE" id="PS50082">
    <property type="entry name" value="WD_REPEATS_2"/>
    <property type="match status" value="2"/>
</dbReference>
<evidence type="ECO:0000256" key="1">
    <source>
        <dbReference type="ARBA" id="ARBA00004604"/>
    </source>
</evidence>
<dbReference type="RefSeq" id="XP_021874759.1">
    <property type="nucleotide sequence ID" value="XM_022014469.1"/>
</dbReference>
<dbReference type="PANTHER" id="PTHR22851:SF0">
    <property type="entry name" value="DDB1- AND CUL4-ASSOCIATED FACTOR 13"/>
    <property type="match status" value="1"/>
</dbReference>
<dbReference type="Pfam" id="PF04158">
    <property type="entry name" value="Sof1"/>
    <property type="match status" value="1"/>
</dbReference>
<organism evidence="10 11">
    <name type="scientific">Kockovaella imperatae</name>
    <dbReference type="NCBI Taxonomy" id="4999"/>
    <lineage>
        <taxon>Eukaryota</taxon>
        <taxon>Fungi</taxon>
        <taxon>Dikarya</taxon>
        <taxon>Basidiomycota</taxon>
        <taxon>Agaricomycotina</taxon>
        <taxon>Tremellomycetes</taxon>
        <taxon>Tremellales</taxon>
        <taxon>Cuniculitremaceae</taxon>
        <taxon>Kockovaella</taxon>
    </lineage>
</organism>
<evidence type="ECO:0000256" key="6">
    <source>
        <dbReference type="ARBA" id="ARBA00023274"/>
    </source>
</evidence>
<dbReference type="AlphaFoldDB" id="A0A1Y1UST9"/>
<dbReference type="GO" id="GO:0032040">
    <property type="term" value="C:small-subunit processome"/>
    <property type="evidence" value="ECO:0007669"/>
    <property type="project" value="TreeGrafter"/>
</dbReference>